<protein>
    <submittedName>
        <fullName evidence="2">IMP biosynthesis enzyme PurP domain-containing protein</fullName>
    </submittedName>
</protein>
<evidence type="ECO:0000313" key="2">
    <source>
        <dbReference type="EMBL" id="EQD67993.1"/>
    </source>
</evidence>
<dbReference type="InterPro" id="IPR009720">
    <property type="entry name" value="IMP_biosynth_PurP_C"/>
</dbReference>
<feature type="non-terminal residue" evidence="2">
    <location>
        <position position="169"/>
    </location>
</feature>
<accession>T1BHA4</accession>
<dbReference type="GO" id="GO:0016879">
    <property type="term" value="F:ligase activity, forming carbon-nitrogen bonds"/>
    <property type="evidence" value="ECO:0007669"/>
    <property type="project" value="InterPro"/>
</dbReference>
<name>T1BHA4_9ZZZZ</name>
<gene>
    <name evidence="2" type="ORF">B2A_00588</name>
</gene>
<dbReference type="GO" id="GO:0006188">
    <property type="term" value="P:IMP biosynthetic process"/>
    <property type="evidence" value="ECO:0007669"/>
    <property type="project" value="InterPro"/>
</dbReference>
<comment type="caution">
    <text evidence="2">The sequence shown here is derived from an EMBL/GenBank/DDBJ whole genome shotgun (WGS) entry which is preliminary data.</text>
</comment>
<organism evidence="2">
    <name type="scientific">mine drainage metagenome</name>
    <dbReference type="NCBI Taxonomy" id="410659"/>
    <lineage>
        <taxon>unclassified sequences</taxon>
        <taxon>metagenomes</taxon>
        <taxon>ecological metagenomes</taxon>
    </lineage>
</organism>
<evidence type="ECO:0000259" key="1">
    <source>
        <dbReference type="Pfam" id="PF06973"/>
    </source>
</evidence>
<dbReference type="PANTHER" id="PTHR38147">
    <property type="entry name" value="5-FORMAMINOIMIDAZOLE-4-CARBOXAMIDE-1-(BETA)-D-RIBOFURANOSYL 5'-MONOPHOSPHATE SYNTHETASE-RELATED"/>
    <property type="match status" value="1"/>
</dbReference>
<dbReference type="Gene3D" id="3.30.470.20">
    <property type="entry name" value="ATP-grasp fold, B domain"/>
    <property type="match status" value="1"/>
</dbReference>
<dbReference type="Pfam" id="PF06973">
    <property type="entry name" value="DUF1297"/>
    <property type="match status" value="1"/>
</dbReference>
<dbReference type="InterPro" id="IPR023656">
    <property type="entry name" value="IMP_biosynth_PurP"/>
</dbReference>
<dbReference type="EMBL" id="AUZZ01000457">
    <property type="protein sequence ID" value="EQD67993.1"/>
    <property type="molecule type" value="Genomic_DNA"/>
</dbReference>
<dbReference type="SUPFAM" id="SSF56059">
    <property type="entry name" value="Glutathione synthetase ATP-binding domain-like"/>
    <property type="match status" value="1"/>
</dbReference>
<dbReference type="PANTHER" id="PTHR38147:SF2">
    <property type="entry name" value="5-FORMAMINOIMIDAZOLE-4-CARBOXAMIDE-1-(BETA)-D-RIBOFURANOSYL 5'-MONOPHOSPHATE SYNTHETASE"/>
    <property type="match status" value="1"/>
</dbReference>
<feature type="domain" description="IMP biosynthesis enzyme PurP C-terminal" evidence="1">
    <location>
        <begin position="10"/>
        <end position="168"/>
    </location>
</feature>
<dbReference type="GO" id="GO:0005524">
    <property type="term" value="F:ATP binding"/>
    <property type="evidence" value="ECO:0007669"/>
    <property type="project" value="InterPro"/>
</dbReference>
<proteinExistence type="predicted"/>
<sequence length="169" mass="18973">DEFRPTGPYVIQEYVLGTRYYLHFFYSPISDRGYRVGTGSLELLGMDRRDEANIDELYKLGSQEELVKAGIRPTFVVTGNVPVVLRESLLPKAFELGAKVVERSIELFGGMVGPFCLEGIMTEELEYKVFEISTRIVAGTNLFISGSPYSDLLEPGLSTGRRIAQEIHR</sequence>
<reference evidence="2" key="1">
    <citation type="submission" date="2013-08" db="EMBL/GenBank/DDBJ databases">
        <authorList>
            <person name="Mendez C."/>
            <person name="Richter M."/>
            <person name="Ferrer M."/>
            <person name="Sanchez J."/>
        </authorList>
    </citation>
    <scope>NUCLEOTIDE SEQUENCE</scope>
</reference>
<reference evidence="2" key="2">
    <citation type="journal article" date="2014" name="ISME J.">
        <title>Microbial stratification in low pH oxic and suboxic macroscopic growths along an acid mine drainage.</title>
        <authorList>
            <person name="Mendez-Garcia C."/>
            <person name="Mesa V."/>
            <person name="Sprenger R.R."/>
            <person name="Richter M."/>
            <person name="Diez M.S."/>
            <person name="Solano J."/>
            <person name="Bargiela R."/>
            <person name="Golyshina O.V."/>
            <person name="Manteca A."/>
            <person name="Ramos J.L."/>
            <person name="Gallego J.R."/>
            <person name="Llorente I."/>
            <person name="Martins Dos Santos V.A."/>
            <person name="Jensen O.N."/>
            <person name="Pelaez A.I."/>
            <person name="Sanchez J."/>
            <person name="Ferrer M."/>
        </authorList>
    </citation>
    <scope>NUCLEOTIDE SEQUENCE</scope>
</reference>
<dbReference type="GO" id="GO:0000287">
    <property type="term" value="F:magnesium ion binding"/>
    <property type="evidence" value="ECO:0007669"/>
    <property type="project" value="InterPro"/>
</dbReference>
<dbReference type="AlphaFoldDB" id="T1BHA4"/>
<feature type="non-terminal residue" evidence="2">
    <location>
        <position position="1"/>
    </location>
</feature>